<dbReference type="SUPFAM" id="SSF63712">
    <property type="entry name" value="Nicotinic receptor ligand binding domain-like"/>
    <property type="match status" value="1"/>
</dbReference>
<dbReference type="GO" id="GO:0005230">
    <property type="term" value="F:extracellular ligand-gated monoatomic ion channel activity"/>
    <property type="evidence" value="ECO:0007669"/>
    <property type="project" value="InterPro"/>
</dbReference>
<feature type="chain" id="PRO_5038139407" evidence="1">
    <location>
        <begin position="17"/>
        <end position="88"/>
    </location>
</feature>
<sequence>MQILTLFIILFDGMVAFEYFYYPINRDVNVTDLEYVHVNSKLENMLFKNYLRSIRPDEKQETMSVVGSLYLEWMDEYLMWNKSDYNNY</sequence>
<proteinExistence type="predicted"/>
<dbReference type="WBParaSite" id="nRc.2.0.1.t31891-RA">
    <property type="protein sequence ID" value="nRc.2.0.1.t31891-RA"/>
    <property type="gene ID" value="nRc.2.0.1.g31891"/>
</dbReference>
<dbReference type="GO" id="GO:0016020">
    <property type="term" value="C:membrane"/>
    <property type="evidence" value="ECO:0007669"/>
    <property type="project" value="InterPro"/>
</dbReference>
<dbReference type="InterPro" id="IPR036734">
    <property type="entry name" value="Neur_chan_lig-bd_sf"/>
</dbReference>
<evidence type="ECO:0000256" key="1">
    <source>
        <dbReference type="SAM" id="SignalP"/>
    </source>
</evidence>
<reference evidence="3" key="1">
    <citation type="submission" date="2022-11" db="UniProtKB">
        <authorList>
            <consortium name="WormBaseParasite"/>
        </authorList>
    </citation>
    <scope>IDENTIFICATION</scope>
</reference>
<organism evidence="2 3">
    <name type="scientific">Romanomermis culicivorax</name>
    <name type="common">Nematode worm</name>
    <dbReference type="NCBI Taxonomy" id="13658"/>
    <lineage>
        <taxon>Eukaryota</taxon>
        <taxon>Metazoa</taxon>
        <taxon>Ecdysozoa</taxon>
        <taxon>Nematoda</taxon>
        <taxon>Enoplea</taxon>
        <taxon>Dorylaimia</taxon>
        <taxon>Mermithida</taxon>
        <taxon>Mermithoidea</taxon>
        <taxon>Mermithidae</taxon>
        <taxon>Romanomermis</taxon>
    </lineage>
</organism>
<dbReference type="Gene3D" id="2.70.170.10">
    <property type="entry name" value="Neurotransmitter-gated ion-channel ligand-binding domain"/>
    <property type="match status" value="1"/>
</dbReference>
<feature type="signal peptide" evidence="1">
    <location>
        <begin position="1"/>
        <end position="16"/>
    </location>
</feature>
<keyword evidence="2" id="KW-1185">Reference proteome</keyword>
<dbReference type="Proteomes" id="UP000887565">
    <property type="component" value="Unplaced"/>
</dbReference>
<accession>A0A915JZG1</accession>
<evidence type="ECO:0000313" key="2">
    <source>
        <dbReference type="Proteomes" id="UP000887565"/>
    </source>
</evidence>
<dbReference type="AlphaFoldDB" id="A0A915JZG1"/>
<protein>
    <submittedName>
        <fullName evidence="3">Uncharacterized protein</fullName>
    </submittedName>
</protein>
<evidence type="ECO:0000313" key="3">
    <source>
        <dbReference type="WBParaSite" id="nRc.2.0.1.t31891-RA"/>
    </source>
</evidence>
<keyword evidence="1" id="KW-0732">Signal</keyword>
<name>A0A915JZG1_ROMCU</name>